<feature type="non-terminal residue" evidence="1">
    <location>
        <position position="1"/>
    </location>
</feature>
<comment type="caution">
    <text evidence="1">The sequence shown here is derived from an EMBL/GenBank/DDBJ whole genome shotgun (WGS) entry which is preliminary data.</text>
</comment>
<dbReference type="EMBL" id="SEYY01008394">
    <property type="protein sequence ID" value="KAB7502163.1"/>
    <property type="molecule type" value="Genomic_DNA"/>
</dbReference>
<dbReference type="OrthoDB" id="10421513at2759"/>
<evidence type="ECO:0000313" key="1">
    <source>
        <dbReference type="EMBL" id="KAB7502163.1"/>
    </source>
</evidence>
<name>A0A5N5T694_9CRUS</name>
<organism evidence="1 2">
    <name type="scientific">Armadillidium nasatum</name>
    <dbReference type="NCBI Taxonomy" id="96803"/>
    <lineage>
        <taxon>Eukaryota</taxon>
        <taxon>Metazoa</taxon>
        <taxon>Ecdysozoa</taxon>
        <taxon>Arthropoda</taxon>
        <taxon>Crustacea</taxon>
        <taxon>Multicrustacea</taxon>
        <taxon>Malacostraca</taxon>
        <taxon>Eumalacostraca</taxon>
        <taxon>Peracarida</taxon>
        <taxon>Isopoda</taxon>
        <taxon>Oniscidea</taxon>
        <taxon>Crinocheta</taxon>
        <taxon>Armadillidiidae</taxon>
        <taxon>Armadillidium</taxon>
    </lineage>
</organism>
<proteinExistence type="predicted"/>
<protein>
    <submittedName>
        <fullName evidence="1">Uncharacterized protein</fullName>
    </submittedName>
</protein>
<reference evidence="1 2" key="1">
    <citation type="journal article" date="2019" name="PLoS Biol.">
        <title>Sex chromosomes control vertical transmission of feminizing Wolbachia symbionts in an isopod.</title>
        <authorList>
            <person name="Becking T."/>
            <person name="Chebbi M.A."/>
            <person name="Giraud I."/>
            <person name="Moumen B."/>
            <person name="Laverre T."/>
            <person name="Caubet Y."/>
            <person name="Peccoud J."/>
            <person name="Gilbert C."/>
            <person name="Cordaux R."/>
        </authorList>
    </citation>
    <scope>NUCLEOTIDE SEQUENCE [LARGE SCALE GENOMIC DNA]</scope>
    <source>
        <strain evidence="1">ANa2</strain>
        <tissue evidence="1">Whole body excluding digestive tract and cuticle</tissue>
    </source>
</reference>
<feature type="non-terminal residue" evidence="1">
    <location>
        <position position="279"/>
    </location>
</feature>
<dbReference type="AlphaFoldDB" id="A0A5N5T694"/>
<dbReference type="Proteomes" id="UP000326759">
    <property type="component" value="Unassembled WGS sequence"/>
</dbReference>
<keyword evidence="2" id="KW-1185">Reference proteome</keyword>
<sequence length="279" mass="31496">IPHSSGVPLQSEVENPIPNSNVLLQNNICGVPVPNYIGAPVQNNANVPLQYVSALQTPVPVQNFIPPVQQRLSLPTQNRFILPKQNTIFINTQNLYQESIPSFDEVSKNSLTLNGEDLPTNTISNATTCKVEVKSECSSTDDSDITLHSYKECSQLKTIPPSPIKIKEEIKVEESFDIDDTNMQTSEWKVQNEKLLFAKEEKAAAIDIKEESFEEDFHTNDHMSIYDPSDCTGFKDEKVEDMEIKEEKLEEDPLQLDNLSSHFNTFESPLRTDLEKINK</sequence>
<evidence type="ECO:0000313" key="2">
    <source>
        <dbReference type="Proteomes" id="UP000326759"/>
    </source>
</evidence>
<accession>A0A5N5T694</accession>
<gene>
    <name evidence="1" type="ORF">Anas_12340</name>
</gene>